<organism evidence="1">
    <name type="scientific">Sorangium cellulosum</name>
    <name type="common">Polyangium cellulosum</name>
    <dbReference type="NCBI Taxonomy" id="56"/>
    <lineage>
        <taxon>Bacteria</taxon>
        <taxon>Pseudomonadati</taxon>
        <taxon>Myxococcota</taxon>
        <taxon>Polyangia</taxon>
        <taxon>Polyangiales</taxon>
        <taxon>Polyangiaceae</taxon>
        <taxon>Sorangium</taxon>
    </lineage>
</organism>
<dbReference type="AlphaFoldDB" id="A1YBU6"/>
<name>A1YBU6_SORCE</name>
<evidence type="ECO:0000313" key="1">
    <source>
        <dbReference type="EMBL" id="ABK32299.1"/>
    </source>
</evidence>
<reference evidence="1" key="1">
    <citation type="journal article" date="2006" name="Chem. Biol.">
        <title>Analysis of the ambruticin and jerangolid gene clusters of Sorangium cellulosum reveals unusual mechanisms of polyketide biosynthesis.</title>
        <authorList>
            <person name="Julien B."/>
            <person name="Tian Z.Q."/>
            <person name="Reid R."/>
            <person name="Reeves C.D."/>
        </authorList>
    </citation>
    <scope>NUCLEOTIDE SEQUENCE</scope>
    <source>
        <strain evidence="1">So ce307</strain>
    </source>
</reference>
<evidence type="ECO:0008006" key="2">
    <source>
        <dbReference type="Google" id="ProtNLM"/>
    </source>
</evidence>
<dbReference type="Gene3D" id="1.10.10.10">
    <property type="entry name" value="Winged helix-like DNA-binding domain superfamily/Winged helix DNA-binding domain"/>
    <property type="match status" value="1"/>
</dbReference>
<protein>
    <recommendedName>
        <fullName evidence="2">Transcriptional regulator</fullName>
    </recommendedName>
</protein>
<accession>A1YBU6</accession>
<dbReference type="RefSeq" id="WP_434043634.1">
    <property type="nucleotide sequence ID" value="NZ_CP162579.1"/>
</dbReference>
<proteinExistence type="predicted"/>
<dbReference type="InterPro" id="IPR036388">
    <property type="entry name" value="WH-like_DNA-bd_sf"/>
</dbReference>
<sequence>MSSGLPDRVQRFLGAHISSIEQLEVLLLMRRTAEREWSAAAMAREIGSSMMSIQDRFGGLASRGLIVAREDGEDIFYRYAPADDETRRTIDDLAQAYKERRLSVINHIYATPPPSDIQSFSDAFLITKKGKGG</sequence>
<dbReference type="EMBL" id="DQ897668">
    <property type="protein sequence ID" value="ABK32299.1"/>
    <property type="molecule type" value="Genomic_DNA"/>
</dbReference>